<dbReference type="Pfam" id="PF00226">
    <property type="entry name" value="DnaJ"/>
    <property type="match status" value="1"/>
</dbReference>
<dbReference type="InParanoid" id="H6BQ74"/>
<dbReference type="SUPFAM" id="SSF46565">
    <property type="entry name" value="Chaperone J-domain"/>
    <property type="match status" value="1"/>
</dbReference>
<name>H6BQ74_EXODN</name>
<dbReference type="VEuPathDB" id="FungiDB:HMPREF1120_01928"/>
<dbReference type="PANTHER" id="PTHR24074">
    <property type="entry name" value="CO-CHAPERONE PROTEIN DJLA"/>
    <property type="match status" value="1"/>
</dbReference>
<dbReference type="RefSeq" id="XP_009154205.1">
    <property type="nucleotide sequence ID" value="XM_009155957.1"/>
</dbReference>
<dbReference type="InterPro" id="IPR018253">
    <property type="entry name" value="DnaJ_domain_CS"/>
</dbReference>
<dbReference type="HOGENOM" id="CLU_006836_1_0_1"/>
<accession>H6BQ74</accession>
<dbReference type="PRINTS" id="PR00625">
    <property type="entry name" value="JDOMAIN"/>
</dbReference>
<feature type="domain" description="J" evidence="2">
    <location>
        <begin position="9"/>
        <end position="75"/>
    </location>
</feature>
<proteinExistence type="predicted"/>
<feature type="compositionally biased region" description="Polar residues" evidence="1">
    <location>
        <begin position="451"/>
        <end position="464"/>
    </location>
</feature>
<dbReference type="CDD" id="cd06257">
    <property type="entry name" value="DnaJ"/>
    <property type="match status" value="1"/>
</dbReference>
<dbReference type="OMA" id="YGPPKAN"/>
<protein>
    <submittedName>
        <fullName evidence="3">Molecular chaperone DnaJ</fullName>
    </submittedName>
</protein>
<feature type="compositionally biased region" description="Low complexity" evidence="1">
    <location>
        <begin position="184"/>
        <end position="193"/>
    </location>
</feature>
<feature type="compositionally biased region" description="Basic and acidic residues" evidence="1">
    <location>
        <begin position="562"/>
        <end position="577"/>
    </location>
</feature>
<gene>
    <name evidence="3" type="ORF">HMPREF1120_01928</name>
</gene>
<dbReference type="SMART" id="SM00271">
    <property type="entry name" value="DnaJ"/>
    <property type="match status" value="1"/>
</dbReference>
<evidence type="ECO:0000313" key="4">
    <source>
        <dbReference type="Proteomes" id="UP000007304"/>
    </source>
</evidence>
<dbReference type="InterPro" id="IPR036869">
    <property type="entry name" value="J_dom_sf"/>
</dbReference>
<dbReference type="STRING" id="858893.H6BQ74"/>
<feature type="compositionally biased region" description="Low complexity" evidence="1">
    <location>
        <begin position="265"/>
        <end position="277"/>
    </location>
</feature>
<dbReference type="EMBL" id="JH226131">
    <property type="protein sequence ID" value="EHY53744.1"/>
    <property type="molecule type" value="Genomic_DNA"/>
</dbReference>
<dbReference type="Gene3D" id="1.10.287.110">
    <property type="entry name" value="DnaJ domain"/>
    <property type="match status" value="1"/>
</dbReference>
<feature type="compositionally biased region" description="Basic and acidic residues" evidence="1">
    <location>
        <begin position="152"/>
        <end position="163"/>
    </location>
</feature>
<dbReference type="eggNOG" id="KOG0714">
    <property type="taxonomic scope" value="Eukaryota"/>
</dbReference>
<feature type="region of interest" description="Disordered" evidence="1">
    <location>
        <begin position="98"/>
        <end position="724"/>
    </location>
</feature>
<feature type="compositionally biased region" description="Acidic residues" evidence="1">
    <location>
        <begin position="688"/>
        <end position="699"/>
    </location>
</feature>
<dbReference type="PROSITE" id="PS00636">
    <property type="entry name" value="DNAJ_1"/>
    <property type="match status" value="1"/>
</dbReference>
<evidence type="ECO:0000313" key="3">
    <source>
        <dbReference type="EMBL" id="EHY53744.1"/>
    </source>
</evidence>
<dbReference type="Proteomes" id="UP000007304">
    <property type="component" value="Unassembled WGS sequence"/>
</dbReference>
<evidence type="ECO:0000259" key="2">
    <source>
        <dbReference type="PROSITE" id="PS50076"/>
    </source>
</evidence>
<reference evidence="3" key="1">
    <citation type="submission" date="2011-07" db="EMBL/GenBank/DDBJ databases">
        <title>The Genome Sequence of Exophiala (Wangiella) dermatitidis NIH/UT8656.</title>
        <authorList>
            <consortium name="The Broad Institute Genome Sequencing Platform"/>
            <person name="Cuomo C."/>
            <person name="Wang Z."/>
            <person name="Hunicke-Smith S."/>
            <person name="Szanislo P.J."/>
            <person name="Earl A."/>
            <person name="Young S.K."/>
            <person name="Zeng Q."/>
            <person name="Gargeya S."/>
            <person name="Fitzgerald M."/>
            <person name="Haas B."/>
            <person name="Abouelleil A."/>
            <person name="Alvarado L."/>
            <person name="Arachchi H.M."/>
            <person name="Berlin A."/>
            <person name="Brown A."/>
            <person name="Chapman S.B."/>
            <person name="Chen Z."/>
            <person name="Dunbar C."/>
            <person name="Freedman E."/>
            <person name="Gearin G."/>
            <person name="Gellesch M."/>
            <person name="Goldberg J."/>
            <person name="Griggs A."/>
            <person name="Gujja S."/>
            <person name="Heiman D."/>
            <person name="Howarth C."/>
            <person name="Larson L."/>
            <person name="Lui A."/>
            <person name="MacDonald P.J.P."/>
            <person name="Montmayeur A."/>
            <person name="Murphy C."/>
            <person name="Neiman D."/>
            <person name="Pearson M."/>
            <person name="Priest M."/>
            <person name="Roberts A."/>
            <person name="Saif S."/>
            <person name="Shea T."/>
            <person name="Shenoy N."/>
            <person name="Sisk P."/>
            <person name="Stolte C."/>
            <person name="Sykes S."/>
            <person name="Wortman J."/>
            <person name="Nusbaum C."/>
            <person name="Birren B."/>
        </authorList>
    </citation>
    <scope>NUCLEOTIDE SEQUENCE</scope>
    <source>
        <strain evidence="3">NIH/UT8656</strain>
    </source>
</reference>
<feature type="compositionally biased region" description="Basic and acidic residues" evidence="1">
    <location>
        <begin position="516"/>
        <end position="529"/>
    </location>
</feature>
<organism evidence="3 4">
    <name type="scientific">Exophiala dermatitidis (strain ATCC 34100 / CBS 525.76 / NIH/UT8656)</name>
    <name type="common">Black yeast</name>
    <name type="synonym">Wangiella dermatitidis</name>
    <dbReference type="NCBI Taxonomy" id="858893"/>
    <lineage>
        <taxon>Eukaryota</taxon>
        <taxon>Fungi</taxon>
        <taxon>Dikarya</taxon>
        <taxon>Ascomycota</taxon>
        <taxon>Pezizomycotina</taxon>
        <taxon>Eurotiomycetes</taxon>
        <taxon>Chaetothyriomycetidae</taxon>
        <taxon>Chaetothyriales</taxon>
        <taxon>Herpotrichiellaceae</taxon>
        <taxon>Exophiala</taxon>
    </lineage>
</organism>
<dbReference type="PROSITE" id="PS50076">
    <property type="entry name" value="DNAJ_2"/>
    <property type="match status" value="1"/>
</dbReference>
<dbReference type="AlphaFoldDB" id="H6BQ74"/>
<sequence>MVKADVKRDYYADLDLPPTADAEDIKRQFRLLAKQFHPDRNPGREVEVLPKFQAVQAAHEILSDPVEKAKYDAARAKLTGRNTASNYTSEPYGFARSASYRTSTATPQFPFPPPPKTKDKRPQFPSPTPKSQTSSGAEKFNAFTRGAPQSWDRARFDDARAEAARVFPNMRPSPTAPPVPPRTPRQAPTAPKPSSSSDIPHASNMPPPGFPGLSRTQSARRQGYTAGSHGGDEAPAPRSAYSYVRGDRTAGTGSHGYVPDDHMRSPPVSRVRPAVSPLRHTKSSDYEMRSDSFGGSRPSSKYAGVSGERTDIHGDGLHRSASVRNSPVDPRWDDRGPFGRSSARFDHPPRHRSESPGMKPNGIHADFSSDTSSSEDEALNMNARPKAVPRPRTKPGLNPFGRTVDPNPGLTGQFPNTNYTRIVDENQYKYPPPDSREPAQKPFSAPEAAKSNGTPTFGGNSGNQDGPKYAPSPRNPFHYPWLEKTPPGRPAPKGTCFNGLPSWAVPSSIFPQKTPPQREKQEMKDDKARHPPSSSPFHTSGMVANPRSSHDNGPSNVQSKFSADEWHDKVTVEDFLRPTDPQMRKPSPSKTSRAGSKSTATRARGLSRGPDAESSSSSDSVSGGFTPQRGSGSDGDHHDKSTAFQQGKLPKDWAAKAKTAATEPPPTGAAQRARNSPANGARNRNVFVEDEEDVMDLDDTPAGSGKQEANHVGHQPNTEALRPSSEKWSINEGVDLKAFTQQAPFAPASTGLKDMGDIATHLPFESRPAASVDAGGKAAARLRALNLPKPPKPVVPPAVDRLDQANWLQYVENMKVYMREWNRFNAKMIEHFRIRQDRIGETMAPNWISMRGDGPDADSVDGLTGDAAKNSHEAGYAAYMQWLKDDAQCRAWWDHAHDEHMKCLEDLGRVREAAKRNLRPV</sequence>
<feature type="compositionally biased region" description="Pro residues" evidence="1">
    <location>
        <begin position="174"/>
        <end position="183"/>
    </location>
</feature>
<dbReference type="InterPro" id="IPR001623">
    <property type="entry name" value="DnaJ_domain"/>
</dbReference>
<feature type="compositionally biased region" description="Basic and acidic residues" evidence="1">
    <location>
        <begin position="330"/>
        <end position="354"/>
    </location>
</feature>
<feature type="compositionally biased region" description="Polar residues" evidence="1">
    <location>
        <begin position="588"/>
        <end position="601"/>
    </location>
</feature>
<dbReference type="OrthoDB" id="10265645at2759"/>
<keyword evidence="4" id="KW-1185">Reference proteome</keyword>
<feature type="compositionally biased region" description="Basic and acidic residues" evidence="1">
    <location>
        <begin position="308"/>
        <end position="318"/>
    </location>
</feature>
<evidence type="ECO:0000256" key="1">
    <source>
        <dbReference type="SAM" id="MobiDB-lite"/>
    </source>
</evidence>
<dbReference type="InterPro" id="IPR050817">
    <property type="entry name" value="DjlA_DnaK_co-chaperone"/>
</dbReference>
<dbReference type="GeneID" id="20306567"/>
<feature type="compositionally biased region" description="Polar residues" evidence="1">
    <location>
        <begin position="551"/>
        <end position="561"/>
    </location>
</feature>